<dbReference type="EMBL" id="UGJE01000002">
    <property type="protein sequence ID" value="STQ86488.1"/>
    <property type="molecule type" value="Genomic_DNA"/>
</dbReference>
<keyword evidence="1" id="KW-0032">Aminotransferase</keyword>
<dbReference type="InterPro" id="IPR043132">
    <property type="entry name" value="BCAT-like_C"/>
</dbReference>
<dbReference type="SUPFAM" id="SSF56752">
    <property type="entry name" value="D-aminoacid aminotransferase-like PLP-dependent enzymes"/>
    <property type="match status" value="2"/>
</dbReference>
<dbReference type="RefSeq" id="WP_034557269.1">
    <property type="nucleotide sequence ID" value="NZ_FZML01000045.1"/>
</dbReference>
<evidence type="ECO:0000313" key="2">
    <source>
        <dbReference type="EMBL" id="TLD98158.1"/>
    </source>
</evidence>
<dbReference type="GO" id="GO:0004084">
    <property type="term" value="F:branched-chain-amino-acid transaminase activity"/>
    <property type="evidence" value="ECO:0007669"/>
    <property type="project" value="UniProtKB-EC"/>
</dbReference>
<dbReference type="Proteomes" id="UP000255139">
    <property type="component" value="Unassembled WGS sequence"/>
</dbReference>
<evidence type="ECO:0000313" key="1">
    <source>
        <dbReference type="EMBL" id="STQ86488.1"/>
    </source>
</evidence>
<name>A0A099U2W9_9HELI</name>
<gene>
    <name evidence="1" type="primary">ilvE_1</name>
    <name evidence="2" type="ORF">LS73_009325</name>
    <name evidence="1" type="ORF">NCTC12714_01295</name>
</gene>
<dbReference type="EMBL" id="JRPD02000039">
    <property type="protein sequence ID" value="TLD98158.1"/>
    <property type="molecule type" value="Genomic_DNA"/>
</dbReference>
<organism evidence="1 4">
    <name type="scientific">Helicobacter muridarum</name>
    <dbReference type="NCBI Taxonomy" id="216"/>
    <lineage>
        <taxon>Bacteria</taxon>
        <taxon>Pseudomonadati</taxon>
        <taxon>Campylobacterota</taxon>
        <taxon>Epsilonproteobacteria</taxon>
        <taxon>Campylobacterales</taxon>
        <taxon>Helicobacteraceae</taxon>
        <taxon>Helicobacter</taxon>
    </lineage>
</organism>
<dbReference type="Gene3D" id="3.30.470.10">
    <property type="match status" value="1"/>
</dbReference>
<dbReference type="InterPro" id="IPR043131">
    <property type="entry name" value="BCAT-like_N"/>
</dbReference>
<dbReference type="InterPro" id="IPR036038">
    <property type="entry name" value="Aminotransferase-like"/>
</dbReference>
<accession>A0A099U2W9</accession>
<reference evidence="2 3" key="1">
    <citation type="journal article" date="2014" name="Genome Announc.">
        <title>Draft genome sequences of eight enterohepatic helicobacter species isolated from both laboratory and wild rodents.</title>
        <authorList>
            <person name="Sheh A."/>
            <person name="Shen Z."/>
            <person name="Fox J.G."/>
        </authorList>
    </citation>
    <scope>NUCLEOTIDE SEQUENCE [LARGE SCALE GENOMIC DNA]</scope>
    <source>
        <strain evidence="2 3">ST1</strain>
    </source>
</reference>
<dbReference type="OrthoDB" id="5330130at2"/>
<evidence type="ECO:0000313" key="4">
    <source>
        <dbReference type="Proteomes" id="UP000255139"/>
    </source>
</evidence>
<keyword evidence="1" id="KW-0315">Glutamine amidotransferase</keyword>
<dbReference type="Gene3D" id="3.20.10.10">
    <property type="entry name" value="D-amino Acid Aminotransferase, subunit A, domain 2"/>
    <property type="match status" value="1"/>
</dbReference>
<dbReference type="STRING" id="216.LS73_03050"/>
<evidence type="ECO:0000313" key="3">
    <source>
        <dbReference type="Proteomes" id="UP000029922"/>
    </source>
</evidence>
<keyword evidence="4" id="KW-1185">Reference proteome</keyword>
<dbReference type="Proteomes" id="UP000029922">
    <property type="component" value="Unassembled WGS sequence"/>
</dbReference>
<dbReference type="AlphaFoldDB" id="A0A099U2W9"/>
<dbReference type="InterPro" id="IPR001544">
    <property type="entry name" value="Aminotrans_IV"/>
</dbReference>
<dbReference type="EC" id="2.6.1.42" evidence="1"/>
<sequence>MLNYDFALFETMLVFNDRIFLLSAHLNRLYHSAIRLGFDYKNIETLLLQCSSNSIITNNDKLKDKTENFMSFCSLDSSIGYGNLYINKNFVNIIKDFLSMKIEDNSIYDCESQYDFSLQNKLNLQLDSLYECKTLWSDVAIIKNLVNEVVITNTLKQPANGIKEQKHKYQALNISQNYNVSNNICQDMGHDNMVYNIGQNYIMRLILQHDGKMLYTISPLDKITNYDVLLSNNILNSEYILHRHKATKREHFIDATQAIANNLCFDCIYLNEIGEITEGSRSNIIVRHGKKYYTPHSSSGLLCGTFRSLLLSNNICQERILYKEDIQNADSVYCINSVRGIVRARLMNFDY</sequence>
<dbReference type="Pfam" id="PF01063">
    <property type="entry name" value="Aminotran_4"/>
    <property type="match status" value="1"/>
</dbReference>
<reference evidence="1 4" key="2">
    <citation type="submission" date="2018-06" db="EMBL/GenBank/DDBJ databases">
        <authorList>
            <consortium name="Pathogen Informatics"/>
            <person name="Doyle S."/>
        </authorList>
    </citation>
    <scope>NUCLEOTIDE SEQUENCE [LARGE SCALE GENOMIC DNA]</scope>
    <source>
        <strain evidence="1 4">NCTC12714</strain>
    </source>
</reference>
<keyword evidence="1" id="KW-0808">Transferase</keyword>
<proteinExistence type="predicted"/>
<protein>
    <submittedName>
        <fullName evidence="1">Para-aminobenzoate synthase glutamine amidotransferase component I</fullName>
        <ecNumber evidence="1">2.6.1.42</ecNumber>
    </submittedName>
</protein>